<feature type="compositionally biased region" description="Polar residues" evidence="1">
    <location>
        <begin position="1"/>
        <end position="22"/>
    </location>
</feature>
<dbReference type="PANTHER" id="PTHR35041:SF6">
    <property type="entry name" value="FORMYLMETHIONINE DEFORMYLASE-LIKE PROTEIN-RELATED"/>
    <property type="match status" value="1"/>
</dbReference>
<protein>
    <submittedName>
        <fullName evidence="3">Uncharacterized protein</fullName>
    </submittedName>
</protein>
<dbReference type="RefSeq" id="XP_033521066.1">
    <property type="nucleotide sequence ID" value="XM_033666131.1"/>
</dbReference>
<dbReference type="EMBL" id="ML977513">
    <property type="protein sequence ID" value="KAF2126674.1"/>
    <property type="molecule type" value="Genomic_DNA"/>
</dbReference>
<dbReference type="OrthoDB" id="5322539at2759"/>
<feature type="transmembrane region" description="Helical" evidence="2">
    <location>
        <begin position="78"/>
        <end position="98"/>
    </location>
</feature>
<evidence type="ECO:0000313" key="3">
    <source>
        <dbReference type="EMBL" id="KAF2126674.1"/>
    </source>
</evidence>
<feature type="region of interest" description="Disordered" evidence="1">
    <location>
        <begin position="1"/>
        <end position="23"/>
    </location>
</feature>
<feature type="transmembrane region" description="Helical" evidence="2">
    <location>
        <begin position="474"/>
        <end position="497"/>
    </location>
</feature>
<keyword evidence="2" id="KW-0472">Membrane</keyword>
<organism evidence="3 4">
    <name type="scientific">Dothidotthia symphoricarpi CBS 119687</name>
    <dbReference type="NCBI Taxonomy" id="1392245"/>
    <lineage>
        <taxon>Eukaryota</taxon>
        <taxon>Fungi</taxon>
        <taxon>Dikarya</taxon>
        <taxon>Ascomycota</taxon>
        <taxon>Pezizomycotina</taxon>
        <taxon>Dothideomycetes</taxon>
        <taxon>Pleosporomycetidae</taxon>
        <taxon>Pleosporales</taxon>
        <taxon>Dothidotthiaceae</taxon>
        <taxon>Dothidotthia</taxon>
    </lineage>
</organism>
<dbReference type="Proteomes" id="UP000799771">
    <property type="component" value="Unassembled WGS sequence"/>
</dbReference>
<dbReference type="GeneID" id="54406563"/>
<name>A0A6A6A6I0_9PLEO</name>
<evidence type="ECO:0000313" key="4">
    <source>
        <dbReference type="Proteomes" id="UP000799771"/>
    </source>
</evidence>
<proteinExistence type="predicted"/>
<dbReference type="PANTHER" id="PTHR35041">
    <property type="entry name" value="MEDIATOR OF RNA POLYMERASE II TRANSCRIPTION SUBUNIT 1"/>
    <property type="match status" value="1"/>
</dbReference>
<sequence>MDCTPTTASRTTEQTPFNPSESKNLRTADRWHVSLQTPLGIGSFLLLGIASALTHHFYYTSLDGRPVAETTQEWAVRVGTGLAVLAKACLIASAAMSYQQHYWRVLRTRPISIRGIDAMMNLLANPTCFFNWEIIRNAWTSAAIALAIWCIPLSTIIPPASLTAAISTFQESTIAQVPLVSWSAVQFSQTGGRNEFSDAGQPTYRVVTASAYSGSILPMTALHPNYTYTLDFLGPRLRCGDVKNYTLFNKANLTHQVALGEELFYNATTTRSVDHLFEFPTENLYDIWFSTPTRNFTCETWNVTYTADFSFVKGEQSIVVTNVRYDHRFAADDSGSGDLCPFDWCGYKGWYTAVASMVTGEAWTGGAYGTSKITTRAFQTALIGCPEMRPAAAMSRILGVQCPGPSLEWAVEALSENATLSFFGALPSVYTPEVKYDSHGIEANVTVANITTTPANLTIFTAQLVHTYNARPLVLSYSAAVFATIVILLAGICAIWSNGISHSSSFSGIVCTTRNKELDELAQGHCLGAEPIEKNIAKQKLQYGLLNFHSSNTGDMTSSVQHAAFGFPGSVVRLRKGNHYE</sequence>
<keyword evidence="2" id="KW-0812">Transmembrane</keyword>
<reference evidence="3" key="1">
    <citation type="journal article" date="2020" name="Stud. Mycol.">
        <title>101 Dothideomycetes genomes: a test case for predicting lifestyles and emergence of pathogens.</title>
        <authorList>
            <person name="Haridas S."/>
            <person name="Albert R."/>
            <person name="Binder M."/>
            <person name="Bloem J."/>
            <person name="Labutti K."/>
            <person name="Salamov A."/>
            <person name="Andreopoulos B."/>
            <person name="Baker S."/>
            <person name="Barry K."/>
            <person name="Bills G."/>
            <person name="Bluhm B."/>
            <person name="Cannon C."/>
            <person name="Castanera R."/>
            <person name="Culley D."/>
            <person name="Daum C."/>
            <person name="Ezra D."/>
            <person name="Gonzalez J."/>
            <person name="Henrissat B."/>
            <person name="Kuo A."/>
            <person name="Liang C."/>
            <person name="Lipzen A."/>
            <person name="Lutzoni F."/>
            <person name="Magnuson J."/>
            <person name="Mondo S."/>
            <person name="Nolan M."/>
            <person name="Ohm R."/>
            <person name="Pangilinan J."/>
            <person name="Park H.-J."/>
            <person name="Ramirez L."/>
            <person name="Alfaro M."/>
            <person name="Sun H."/>
            <person name="Tritt A."/>
            <person name="Yoshinaga Y."/>
            <person name="Zwiers L.-H."/>
            <person name="Turgeon B."/>
            <person name="Goodwin S."/>
            <person name="Spatafora J."/>
            <person name="Crous P."/>
            <person name="Grigoriev I."/>
        </authorList>
    </citation>
    <scope>NUCLEOTIDE SEQUENCE</scope>
    <source>
        <strain evidence="3">CBS 119687</strain>
    </source>
</reference>
<gene>
    <name evidence="3" type="ORF">P153DRAFT_346663</name>
</gene>
<keyword evidence="2" id="KW-1133">Transmembrane helix</keyword>
<evidence type="ECO:0000256" key="1">
    <source>
        <dbReference type="SAM" id="MobiDB-lite"/>
    </source>
</evidence>
<evidence type="ECO:0000256" key="2">
    <source>
        <dbReference type="SAM" id="Phobius"/>
    </source>
</evidence>
<keyword evidence="4" id="KW-1185">Reference proteome</keyword>
<dbReference type="AlphaFoldDB" id="A0A6A6A6I0"/>
<accession>A0A6A6A6I0</accession>
<feature type="transmembrane region" description="Helical" evidence="2">
    <location>
        <begin position="39"/>
        <end position="58"/>
    </location>
</feature>